<dbReference type="GO" id="GO:0007165">
    <property type="term" value="P:signal transduction"/>
    <property type="evidence" value="ECO:0007669"/>
    <property type="project" value="InterPro"/>
</dbReference>
<proteinExistence type="predicted"/>
<dbReference type="SUPFAM" id="SSF52200">
    <property type="entry name" value="Toll/Interleukin receptor TIR domain"/>
    <property type="match status" value="1"/>
</dbReference>
<evidence type="ECO:0000313" key="3">
    <source>
        <dbReference type="Proteomes" id="UP000218505"/>
    </source>
</evidence>
<keyword evidence="3" id="KW-1185">Reference proteome</keyword>
<accession>A0A290Z5Q9</accession>
<dbReference type="EMBL" id="CP023445">
    <property type="protein sequence ID" value="ATE54360.1"/>
    <property type="molecule type" value="Genomic_DNA"/>
</dbReference>
<dbReference type="AlphaFoldDB" id="A0A290Z5Q9"/>
<dbReference type="InterPro" id="IPR035897">
    <property type="entry name" value="Toll_tir_struct_dom_sf"/>
</dbReference>
<reference evidence="2" key="1">
    <citation type="submission" date="2017-09" db="EMBL/GenBank/DDBJ databases">
        <title>Complete Genome Sequence of ansamitocin-producing Bacterium Actinosynnema pretiosum X47.</title>
        <authorList>
            <person name="Cao G."/>
            <person name="Zong G."/>
            <person name="Zhong C."/>
            <person name="Fu J."/>
        </authorList>
    </citation>
    <scope>NUCLEOTIDE SEQUENCE [LARGE SCALE GENOMIC DNA]</scope>
    <source>
        <strain evidence="2">X47</strain>
    </source>
</reference>
<dbReference type="Proteomes" id="UP000218505">
    <property type="component" value="Chromosome"/>
</dbReference>
<dbReference type="Pfam" id="PF13676">
    <property type="entry name" value="TIR_2"/>
    <property type="match status" value="1"/>
</dbReference>
<evidence type="ECO:0000259" key="1">
    <source>
        <dbReference type="Pfam" id="PF13676"/>
    </source>
</evidence>
<protein>
    <recommendedName>
        <fullName evidence="1">TIR domain-containing protein</fullName>
    </recommendedName>
</protein>
<sequence>MSGRDGVGEIAVTGVFVNYRVKDTPYAAAAISALLVERFGAEQVFRDAVSMEPGVRYPEEMRAALRRSDVLVSLVGPRWLEVDEATGRPRIRGERDWVRWEIAEALRLGIAVVPVLLLETPEDARAPRHDQLPDDIRAFAGLQAARVRQRQLARDVAELVDRLVDLAPALVIPRLFQRPADRNAPEEPTPPSAVLLPERGVAPFRGRDRELADLLAWARGTSAGAVRALTGPPGSGRTRLADELCRELTAQGWSAGSVDGDAPAEQIRSTGSLRKPLLAVVDDAEVKREQLLALAGVVADRSRRGGLTTRLLLVGPTGGWAEGLQRHPELTGLLGGRPDVLVPPVPEREPAVAGAFAAALGLPQPHEVPPEVGGTVLERHVRALSLALGGDGGFAHLHRVDDAWRKDRLAGLGVMGAEADAVVVLGALATLCSPRSTGQAQALLAALPDLMGADRATTDERARLWSLVTPGRWQPAPVRPALLGEHLLVEVLTAHPALLSGAALVLPEQLLVSALTELGRALPRHSALRAPTAALLRAIPGQAISLLAPVLEVLSETEPLARVAGDELRRGDWELVDLLDLLPGMAGTDAARQPLRGAALEAGLQAGRRVSEALRSTVPEAEQPPGTAGLLRGVEKLTEQVLDLGVAFLDPGSGRTPKQPDGTPLVPPDALRLVHELYVRYLQEKREGEG</sequence>
<name>A0A290Z5Q9_9PSEU</name>
<gene>
    <name evidence="2" type="ORF">CNX65_14555</name>
</gene>
<dbReference type="InterPro" id="IPR000157">
    <property type="entry name" value="TIR_dom"/>
</dbReference>
<evidence type="ECO:0000313" key="2">
    <source>
        <dbReference type="EMBL" id="ATE54360.1"/>
    </source>
</evidence>
<dbReference type="SUPFAM" id="SSF52540">
    <property type="entry name" value="P-loop containing nucleoside triphosphate hydrolases"/>
    <property type="match status" value="1"/>
</dbReference>
<dbReference type="KEGG" id="apre:CNX65_14555"/>
<dbReference type="Gene3D" id="3.40.50.10140">
    <property type="entry name" value="Toll/interleukin-1 receptor homology (TIR) domain"/>
    <property type="match status" value="1"/>
</dbReference>
<dbReference type="InterPro" id="IPR027417">
    <property type="entry name" value="P-loop_NTPase"/>
</dbReference>
<organism evidence="2 3">
    <name type="scientific">Actinosynnema pretiosum</name>
    <dbReference type="NCBI Taxonomy" id="42197"/>
    <lineage>
        <taxon>Bacteria</taxon>
        <taxon>Bacillati</taxon>
        <taxon>Actinomycetota</taxon>
        <taxon>Actinomycetes</taxon>
        <taxon>Pseudonocardiales</taxon>
        <taxon>Pseudonocardiaceae</taxon>
        <taxon>Actinosynnema</taxon>
    </lineage>
</organism>
<feature type="domain" description="TIR" evidence="1">
    <location>
        <begin position="15"/>
        <end position="124"/>
    </location>
</feature>